<dbReference type="AlphaFoldDB" id="A0A839AHZ2"/>
<feature type="transmembrane region" description="Helical" evidence="1">
    <location>
        <begin position="112"/>
        <end position="134"/>
    </location>
</feature>
<sequence length="426" mass="46327">MQENRFQSLLESLRFRLSLLRERLWIRPLLYCLTAVAATLLAGLADRFSLGRFAPVIAPSTVEKLLTILSSSMLAVATFAVSSMVAAYASASSTASPRAFSVVVSDDASKTALSSFVGAFIFSTVGVIAVQTGFYERAGLFVLFLLTLCLFAWVVLTFIRWVDRIARLGRMGHTIAKVEDATERAFGHWKANIGSSAAAADGLDSSAVSVMDERIGFVQNVDFAALQAYCEEQGAMLTVAALPGTFCTPERPIAHIQLEDRGGAFPDVEPVRQAFVIGDERTFHSDPRFGLIVLSEIAARALSPSVNDPGTAIAVIGSFTRLFADWEKVVEEPGVPEVELDRVVIPPIAIADMFEDAFLSLSRDGAPYVEVGLRLQRCFSALETIGNEEMKRAARDFAQDALRRAERALRHPGDMERLKRAAPAGE</sequence>
<dbReference type="Pfam" id="PF10011">
    <property type="entry name" value="DUF2254"/>
    <property type="match status" value="1"/>
</dbReference>
<keyword evidence="1" id="KW-0812">Transmembrane</keyword>
<feature type="transmembrane region" description="Helical" evidence="1">
    <location>
        <begin position="24"/>
        <end position="45"/>
    </location>
</feature>
<organism evidence="2 3">
    <name type="scientific">Stappia albiluteola</name>
    <dbReference type="NCBI Taxonomy" id="2758565"/>
    <lineage>
        <taxon>Bacteria</taxon>
        <taxon>Pseudomonadati</taxon>
        <taxon>Pseudomonadota</taxon>
        <taxon>Alphaproteobacteria</taxon>
        <taxon>Hyphomicrobiales</taxon>
        <taxon>Stappiaceae</taxon>
        <taxon>Stappia</taxon>
    </lineage>
</organism>
<feature type="transmembrane region" description="Helical" evidence="1">
    <location>
        <begin position="140"/>
        <end position="162"/>
    </location>
</feature>
<comment type="caution">
    <text evidence="2">The sequence shown here is derived from an EMBL/GenBank/DDBJ whole genome shotgun (WGS) entry which is preliminary data.</text>
</comment>
<evidence type="ECO:0000313" key="3">
    <source>
        <dbReference type="Proteomes" id="UP000541109"/>
    </source>
</evidence>
<feature type="transmembrane region" description="Helical" evidence="1">
    <location>
        <begin position="65"/>
        <end position="91"/>
    </location>
</feature>
<keyword evidence="1" id="KW-1133">Transmembrane helix</keyword>
<name>A0A839AHZ2_9HYPH</name>
<dbReference type="InterPro" id="IPR018723">
    <property type="entry name" value="DUF2254_membrane"/>
</dbReference>
<gene>
    <name evidence="2" type="ORF">H2509_16075</name>
</gene>
<evidence type="ECO:0000313" key="2">
    <source>
        <dbReference type="EMBL" id="MBA5778648.1"/>
    </source>
</evidence>
<dbReference type="RefSeq" id="WP_182167129.1">
    <property type="nucleotide sequence ID" value="NZ_JACFXV010000063.1"/>
</dbReference>
<keyword evidence="3" id="KW-1185">Reference proteome</keyword>
<protein>
    <submittedName>
        <fullName evidence="2">DUF2254 domain-containing protein</fullName>
    </submittedName>
</protein>
<dbReference type="EMBL" id="JACFXV010000063">
    <property type="protein sequence ID" value="MBA5778648.1"/>
    <property type="molecule type" value="Genomic_DNA"/>
</dbReference>
<keyword evidence="1" id="KW-0472">Membrane</keyword>
<reference evidence="2 3" key="1">
    <citation type="submission" date="2020-07" db="EMBL/GenBank/DDBJ databases">
        <title>Stappia sp., F7233, whole genome shotgun sequencing project.</title>
        <authorList>
            <person name="Jiang S."/>
            <person name="Liu Z.W."/>
            <person name="Du Z.J."/>
        </authorList>
    </citation>
    <scope>NUCLEOTIDE SEQUENCE [LARGE SCALE GENOMIC DNA]</scope>
    <source>
        <strain evidence="2 3">F7233</strain>
    </source>
</reference>
<dbReference type="Proteomes" id="UP000541109">
    <property type="component" value="Unassembled WGS sequence"/>
</dbReference>
<proteinExistence type="predicted"/>
<evidence type="ECO:0000256" key="1">
    <source>
        <dbReference type="SAM" id="Phobius"/>
    </source>
</evidence>
<accession>A0A839AHZ2</accession>